<evidence type="ECO:0000256" key="2">
    <source>
        <dbReference type="ARBA" id="ARBA00023002"/>
    </source>
</evidence>
<name>A0A846WMH8_9ACTN</name>
<dbReference type="InterPro" id="IPR002347">
    <property type="entry name" value="SDR_fam"/>
</dbReference>
<dbReference type="GO" id="GO:0016491">
    <property type="term" value="F:oxidoreductase activity"/>
    <property type="evidence" value="ECO:0007669"/>
    <property type="project" value="UniProtKB-KW"/>
</dbReference>
<dbReference type="CDD" id="cd05233">
    <property type="entry name" value="SDR_c"/>
    <property type="match status" value="1"/>
</dbReference>
<dbReference type="PRINTS" id="PR00081">
    <property type="entry name" value="GDHRDH"/>
</dbReference>
<dbReference type="Gene3D" id="3.40.50.720">
    <property type="entry name" value="NAD(P)-binding Rossmann-like Domain"/>
    <property type="match status" value="1"/>
</dbReference>
<keyword evidence="2" id="KW-0560">Oxidoreductase</keyword>
<organism evidence="4 5">
    <name type="scientific">Gordonia polyisoprenivorans</name>
    <dbReference type="NCBI Taxonomy" id="84595"/>
    <lineage>
        <taxon>Bacteria</taxon>
        <taxon>Bacillati</taxon>
        <taxon>Actinomycetota</taxon>
        <taxon>Actinomycetes</taxon>
        <taxon>Mycobacteriales</taxon>
        <taxon>Gordoniaceae</taxon>
        <taxon>Gordonia</taxon>
    </lineage>
</organism>
<accession>A0A846WMH8</accession>
<comment type="similarity">
    <text evidence="1 3">Belongs to the short-chain dehydrogenases/reductases (SDR) family.</text>
</comment>
<dbReference type="PANTHER" id="PTHR44196">
    <property type="entry name" value="DEHYDROGENASE/REDUCTASE SDR FAMILY MEMBER 7B"/>
    <property type="match status" value="1"/>
</dbReference>
<dbReference type="GO" id="GO:0016020">
    <property type="term" value="C:membrane"/>
    <property type="evidence" value="ECO:0007669"/>
    <property type="project" value="TreeGrafter"/>
</dbReference>
<dbReference type="InterPro" id="IPR036291">
    <property type="entry name" value="NAD(P)-bd_dom_sf"/>
</dbReference>
<reference evidence="4 5" key="1">
    <citation type="submission" date="2020-04" db="EMBL/GenBank/DDBJ databases">
        <title>MicrobeNet Type strains.</title>
        <authorList>
            <person name="Nicholson A.C."/>
        </authorList>
    </citation>
    <scope>NUCLEOTIDE SEQUENCE [LARGE SCALE GENOMIC DNA]</scope>
    <source>
        <strain evidence="4 5">ATCC BAA-14</strain>
    </source>
</reference>
<comment type="caution">
    <text evidence="4">The sequence shown here is derived from an EMBL/GenBank/DDBJ whole genome shotgun (WGS) entry which is preliminary data.</text>
</comment>
<dbReference type="PROSITE" id="PS00061">
    <property type="entry name" value="ADH_SHORT"/>
    <property type="match status" value="1"/>
</dbReference>
<protein>
    <submittedName>
        <fullName evidence="4">SDR family oxidoreductase</fullName>
    </submittedName>
</protein>
<dbReference type="Pfam" id="PF00106">
    <property type="entry name" value="adh_short"/>
    <property type="match status" value="1"/>
</dbReference>
<proteinExistence type="inferred from homology"/>
<gene>
    <name evidence="4" type="ORF">HGA05_12635</name>
</gene>
<dbReference type="AlphaFoldDB" id="A0A846WMH8"/>
<dbReference type="RefSeq" id="WP_035728877.1">
    <property type="nucleotide sequence ID" value="NZ_CP073075.1"/>
</dbReference>
<dbReference type="PRINTS" id="PR00080">
    <property type="entry name" value="SDRFAMILY"/>
</dbReference>
<dbReference type="SUPFAM" id="SSF51735">
    <property type="entry name" value="NAD(P)-binding Rossmann-fold domains"/>
    <property type="match status" value="1"/>
</dbReference>
<evidence type="ECO:0000256" key="3">
    <source>
        <dbReference type="RuleBase" id="RU000363"/>
    </source>
</evidence>
<evidence type="ECO:0000256" key="1">
    <source>
        <dbReference type="ARBA" id="ARBA00006484"/>
    </source>
</evidence>
<dbReference type="EMBL" id="JAAXPC010000006">
    <property type="protein sequence ID" value="NKY02427.1"/>
    <property type="molecule type" value="Genomic_DNA"/>
</dbReference>
<evidence type="ECO:0000313" key="4">
    <source>
        <dbReference type="EMBL" id="NKY02427.1"/>
    </source>
</evidence>
<sequence length="262" mass="27108">MDVSNAHVLLTGASGGIGEFLAIALARRGAQLTLTGRRSDALTELADRVGGRVITADLTEPQAPTEVVEQAGRVDILVANAGLPASGPLLEYATEEIDRALEVNLRAPILMAKAAAAQMIPRGRGHLVFMSSLSGKSASSNTSLYNATKFGLRGFALALREDLRPHGIGVSSIYPGPVRDAGMIADSRVGLPRAGTVTAAAVGAATIRAIERNRLETTVAPLPLRAATTLGGLAPSASAAFARLTRSDRLVAAISDGQRSKR</sequence>
<dbReference type="Proteomes" id="UP000563898">
    <property type="component" value="Unassembled WGS sequence"/>
</dbReference>
<dbReference type="PANTHER" id="PTHR44196:SF1">
    <property type="entry name" value="DEHYDROGENASE_REDUCTASE SDR FAMILY MEMBER 7B"/>
    <property type="match status" value="1"/>
</dbReference>
<dbReference type="InterPro" id="IPR020904">
    <property type="entry name" value="Sc_DH/Rdtase_CS"/>
</dbReference>
<evidence type="ECO:0000313" key="5">
    <source>
        <dbReference type="Proteomes" id="UP000563898"/>
    </source>
</evidence>